<dbReference type="OrthoDB" id="5844287at2759"/>
<dbReference type="Proteomes" id="UP000050761">
    <property type="component" value="Unassembled WGS sequence"/>
</dbReference>
<reference evidence="3" key="2">
    <citation type="submission" date="2019-09" db="UniProtKB">
        <authorList>
            <consortium name="WormBaseParasite"/>
        </authorList>
    </citation>
    <scope>IDENTIFICATION</scope>
</reference>
<name>A0A183GMP4_HELPZ</name>
<protein>
    <submittedName>
        <fullName evidence="3">Reverse transcriptase domain-containing protein</fullName>
    </submittedName>
</protein>
<dbReference type="AlphaFoldDB" id="A0A183GMP4"/>
<organism evidence="2 3">
    <name type="scientific">Heligmosomoides polygyrus</name>
    <name type="common">Parasitic roundworm</name>
    <dbReference type="NCBI Taxonomy" id="6339"/>
    <lineage>
        <taxon>Eukaryota</taxon>
        <taxon>Metazoa</taxon>
        <taxon>Ecdysozoa</taxon>
        <taxon>Nematoda</taxon>
        <taxon>Chromadorea</taxon>
        <taxon>Rhabditida</taxon>
        <taxon>Rhabditina</taxon>
        <taxon>Rhabditomorpha</taxon>
        <taxon>Strongyloidea</taxon>
        <taxon>Heligmosomidae</taxon>
        <taxon>Heligmosomoides</taxon>
    </lineage>
</organism>
<keyword evidence="2" id="KW-1185">Reference proteome</keyword>
<reference evidence="1 2" key="1">
    <citation type="submission" date="2018-11" db="EMBL/GenBank/DDBJ databases">
        <authorList>
            <consortium name="Pathogen Informatics"/>
        </authorList>
    </citation>
    <scope>NUCLEOTIDE SEQUENCE [LARGE SCALE GENOMIC DNA]</scope>
</reference>
<evidence type="ECO:0000313" key="2">
    <source>
        <dbReference type="Proteomes" id="UP000050761"/>
    </source>
</evidence>
<gene>
    <name evidence="1" type="ORF">HPBE_LOCUS23963</name>
</gene>
<evidence type="ECO:0000313" key="1">
    <source>
        <dbReference type="EMBL" id="VDP42058.1"/>
    </source>
</evidence>
<evidence type="ECO:0000313" key="3">
    <source>
        <dbReference type="WBParaSite" id="HPBE_0002396401-mRNA-1"/>
    </source>
</evidence>
<dbReference type="WBParaSite" id="HPBE_0002396401-mRNA-1">
    <property type="protein sequence ID" value="HPBE_0002396401-mRNA-1"/>
    <property type="gene ID" value="HPBE_0002396401"/>
</dbReference>
<proteinExistence type="predicted"/>
<accession>A0A183GMP4</accession>
<accession>A0A3P8E6A0</accession>
<dbReference type="EMBL" id="UZAH01035680">
    <property type="protein sequence ID" value="VDP42058.1"/>
    <property type="molecule type" value="Genomic_DNA"/>
</dbReference>
<sequence length="79" mass="9021">MEKYREKRKPCYLAFLDLGKAYDRLAQAVIWNALRGRGVQESLITVIRDMYEGSKAAIRTPNGVTRKVDITVGYTKGRL</sequence>